<name>A0A1V3WZR7_MYCKA</name>
<accession>A0A1V3WZR7</accession>
<proteinExistence type="predicted"/>
<comment type="caution">
    <text evidence="2">The sequence shown here is derived from an EMBL/GenBank/DDBJ whole genome shotgun (WGS) entry which is preliminary data.</text>
</comment>
<gene>
    <name evidence="2" type="ORF">BZL30_5354</name>
</gene>
<feature type="region of interest" description="Disordered" evidence="1">
    <location>
        <begin position="1"/>
        <end position="23"/>
    </location>
</feature>
<dbReference type="Proteomes" id="UP000189229">
    <property type="component" value="Unassembled WGS sequence"/>
</dbReference>
<organism evidence="2 3">
    <name type="scientific">Mycobacterium kansasii</name>
    <dbReference type="NCBI Taxonomy" id="1768"/>
    <lineage>
        <taxon>Bacteria</taxon>
        <taxon>Bacillati</taxon>
        <taxon>Actinomycetota</taxon>
        <taxon>Actinomycetes</taxon>
        <taxon>Mycobacteriales</taxon>
        <taxon>Mycobacteriaceae</taxon>
        <taxon>Mycobacterium</taxon>
    </lineage>
</organism>
<dbReference type="EMBL" id="MVBM01000005">
    <property type="protein sequence ID" value="OOK72036.1"/>
    <property type="molecule type" value="Genomic_DNA"/>
</dbReference>
<evidence type="ECO:0000313" key="3">
    <source>
        <dbReference type="Proteomes" id="UP000189229"/>
    </source>
</evidence>
<dbReference type="AlphaFoldDB" id="A0A1V3WZR7"/>
<evidence type="ECO:0000313" key="2">
    <source>
        <dbReference type="EMBL" id="OOK72036.1"/>
    </source>
</evidence>
<protein>
    <submittedName>
        <fullName evidence="2">Uncharacterized protein</fullName>
    </submittedName>
</protein>
<evidence type="ECO:0000256" key="1">
    <source>
        <dbReference type="SAM" id="MobiDB-lite"/>
    </source>
</evidence>
<sequence>MVAHAEHDVVAPARGHRPRLDRHMVGAERCGQTVDLRLPGLDGLADQ</sequence>
<reference evidence="2 3" key="1">
    <citation type="submission" date="2017-02" db="EMBL/GenBank/DDBJ databases">
        <title>Complete genome sequences of Mycobacterium kansasii strains isolated from rhesus macaques.</title>
        <authorList>
            <person name="Panda A."/>
            <person name="Nagaraj S."/>
            <person name="Zhao X."/>
            <person name="Tettelin H."/>
            <person name="Detolla L.J."/>
        </authorList>
    </citation>
    <scope>NUCLEOTIDE SEQUENCE [LARGE SCALE GENOMIC DNA]</scope>
    <source>
        <strain evidence="2 3">11-3813</strain>
    </source>
</reference>